<dbReference type="Pfam" id="PF02746">
    <property type="entry name" value="MR_MLE_N"/>
    <property type="match status" value="1"/>
</dbReference>
<dbReference type="InterPro" id="IPR013342">
    <property type="entry name" value="Mandelate_racemase_C"/>
</dbReference>
<dbReference type="SFLD" id="SFLDS00001">
    <property type="entry name" value="Enolase"/>
    <property type="match status" value="1"/>
</dbReference>
<name>A0A839UJC6_9HYPH</name>
<reference evidence="3 4" key="1">
    <citation type="submission" date="2020-08" db="EMBL/GenBank/DDBJ databases">
        <title>Genomic Encyclopedia of Type Strains, Phase III (KMG-III): the genomes of soil and plant-associated and newly described type strains.</title>
        <authorList>
            <person name="Whitman W."/>
        </authorList>
    </citation>
    <scope>NUCLEOTIDE SEQUENCE [LARGE SCALE GENOMIC DNA]</scope>
    <source>
        <strain evidence="3 4">CECT 7015</strain>
    </source>
</reference>
<dbReference type="SUPFAM" id="SSF51604">
    <property type="entry name" value="Enolase C-terminal domain-like"/>
    <property type="match status" value="1"/>
</dbReference>
<dbReference type="SMART" id="SM00922">
    <property type="entry name" value="MR_MLE"/>
    <property type="match status" value="1"/>
</dbReference>
<feature type="domain" description="Mandelate racemase/muconate lactonizing enzyme C-terminal" evidence="2">
    <location>
        <begin position="137"/>
        <end position="254"/>
    </location>
</feature>
<dbReference type="InterPro" id="IPR029017">
    <property type="entry name" value="Enolase-like_N"/>
</dbReference>
<sequence>MKITSIVPWLVKADGTFWGEFLFVEVRTDGGVNGWGEITSTTRMANRAMALILRQVNELLVGDDPANIDLIWHKIFRSFTYMGSRGATTHLISGIDIALWDIRGKVLNQPVCDLLGGRLRDDLLLYTHPEWRNMVDKETSIEEIRKIVDSGHTALKFDPFPHSEGSHAENVGYLDGQLSRKDERIAAELTALVRETAGPDMEILIDAHGRFNVPTAIRLCRTLEDAGDIGWFEEPVPPESYHALKQVRDKVGAAISVGERLHTRWDFVKVFEQELAEFIMPDVTWTGGITELKKIATMAEAYYVPVTPHDASGPINLVAGGHVMMTVPNFYRLETSRCDLSKYNSFLEEPLDNSGGRLKLPAGSGLGLRLNMDFMRSNIIDGFGG</sequence>
<dbReference type="InterPro" id="IPR034593">
    <property type="entry name" value="DgoD-like"/>
</dbReference>
<organism evidence="3 4">
    <name type="scientific">Phyllobacterium trifolii</name>
    <dbReference type="NCBI Taxonomy" id="300193"/>
    <lineage>
        <taxon>Bacteria</taxon>
        <taxon>Pseudomonadati</taxon>
        <taxon>Pseudomonadota</taxon>
        <taxon>Alphaproteobacteria</taxon>
        <taxon>Hyphomicrobiales</taxon>
        <taxon>Phyllobacteriaceae</taxon>
        <taxon>Phyllobacterium</taxon>
    </lineage>
</organism>
<dbReference type="AlphaFoldDB" id="A0A839UJC6"/>
<dbReference type="RefSeq" id="WP_183664733.1">
    <property type="nucleotide sequence ID" value="NZ_JACHXN010000023.1"/>
</dbReference>
<keyword evidence="4" id="KW-1185">Reference proteome</keyword>
<proteinExistence type="predicted"/>
<dbReference type="EMBL" id="JACHXN010000023">
    <property type="protein sequence ID" value="MBB3148852.1"/>
    <property type="molecule type" value="Genomic_DNA"/>
</dbReference>
<keyword evidence="1 3" id="KW-0456">Lyase</keyword>
<dbReference type="InterPro" id="IPR013341">
    <property type="entry name" value="Mandelate_racemase_N_dom"/>
</dbReference>
<evidence type="ECO:0000256" key="1">
    <source>
        <dbReference type="ARBA" id="ARBA00023239"/>
    </source>
</evidence>
<comment type="caution">
    <text evidence="3">The sequence shown here is derived from an EMBL/GenBank/DDBJ whole genome shotgun (WGS) entry which is preliminary data.</text>
</comment>
<dbReference type="EC" id="4.2.1.6" evidence="3"/>
<gene>
    <name evidence="3" type="ORF">FHS21_005300</name>
</gene>
<dbReference type="GO" id="GO:0008869">
    <property type="term" value="F:galactonate dehydratase activity"/>
    <property type="evidence" value="ECO:0007669"/>
    <property type="project" value="UniProtKB-EC"/>
</dbReference>
<dbReference type="Proteomes" id="UP000554520">
    <property type="component" value="Unassembled WGS sequence"/>
</dbReference>
<evidence type="ECO:0000313" key="4">
    <source>
        <dbReference type="Proteomes" id="UP000554520"/>
    </source>
</evidence>
<dbReference type="SUPFAM" id="SSF54826">
    <property type="entry name" value="Enolase N-terminal domain-like"/>
    <property type="match status" value="1"/>
</dbReference>
<dbReference type="Gene3D" id="3.30.390.10">
    <property type="entry name" value="Enolase-like, N-terminal domain"/>
    <property type="match status" value="1"/>
</dbReference>
<dbReference type="PANTHER" id="PTHR48080">
    <property type="entry name" value="D-GALACTONATE DEHYDRATASE-RELATED"/>
    <property type="match status" value="1"/>
</dbReference>
<dbReference type="PANTHER" id="PTHR48080:SF2">
    <property type="entry name" value="D-GALACTONATE DEHYDRATASE"/>
    <property type="match status" value="1"/>
</dbReference>
<dbReference type="Gene3D" id="3.20.20.120">
    <property type="entry name" value="Enolase-like C-terminal domain"/>
    <property type="match status" value="1"/>
</dbReference>
<dbReference type="CDD" id="cd03316">
    <property type="entry name" value="MR_like"/>
    <property type="match status" value="1"/>
</dbReference>
<dbReference type="SFLD" id="SFLDG00179">
    <property type="entry name" value="mandelate_racemase"/>
    <property type="match status" value="1"/>
</dbReference>
<accession>A0A839UJC6</accession>
<evidence type="ECO:0000313" key="3">
    <source>
        <dbReference type="EMBL" id="MBB3148852.1"/>
    </source>
</evidence>
<evidence type="ECO:0000259" key="2">
    <source>
        <dbReference type="SMART" id="SM00922"/>
    </source>
</evidence>
<dbReference type="InterPro" id="IPR029065">
    <property type="entry name" value="Enolase_C-like"/>
</dbReference>
<protein>
    <submittedName>
        <fullName evidence="3">Galactonate dehydratase</fullName>
        <ecNumber evidence="3">4.2.1.6</ecNumber>
    </submittedName>
</protein>
<dbReference type="Pfam" id="PF13378">
    <property type="entry name" value="MR_MLE_C"/>
    <property type="match status" value="1"/>
</dbReference>
<dbReference type="InterPro" id="IPR036849">
    <property type="entry name" value="Enolase-like_C_sf"/>
</dbReference>